<accession>S5VVE1</accession>
<dbReference type="Proteomes" id="UP000015545">
    <property type="component" value="Segment"/>
</dbReference>
<evidence type="ECO:0000313" key="2">
    <source>
        <dbReference type="Proteomes" id="UP000015545"/>
    </source>
</evidence>
<protein>
    <submittedName>
        <fullName evidence="1">Uncharacterized protein</fullName>
    </submittedName>
</protein>
<dbReference type="EMBL" id="KF147891">
    <property type="protein sequence ID" value="AGS82127.1"/>
    <property type="molecule type" value="Genomic_DNA"/>
</dbReference>
<dbReference type="RefSeq" id="YP_008433574.1">
    <property type="nucleotide sequence ID" value="NC_022096.1"/>
</dbReference>
<organism evidence="1 2">
    <name type="scientific">Pseudomonas phage PaBG</name>
    <dbReference type="NCBI Taxonomy" id="1335230"/>
    <lineage>
        <taxon>Viruses</taxon>
        <taxon>Duplodnaviria</taxon>
        <taxon>Heunggongvirae</taxon>
        <taxon>Uroviricota</taxon>
        <taxon>Caudoviricetes</taxon>
        <taxon>Baikalvirus</taxon>
        <taxon>Baikalvirus PaBG</taxon>
    </lineage>
</organism>
<name>S5VVE1_9CAUD</name>
<proteinExistence type="predicted"/>
<reference evidence="1 2" key="1">
    <citation type="journal article" date="2014" name="Genome Announc.">
        <title>Complete Genome Sequence of the Novel Giant Pseudomonas Phage PaBG.</title>
        <authorList>
            <person name="Sykilinda N.N."/>
            <person name="Bondar A.A."/>
            <person name="Gorshkova A.S."/>
            <person name="Kurochkina L.P."/>
            <person name="Kulikov E.E."/>
            <person name="Shneider M.M."/>
            <person name="Kadykov V.A."/>
            <person name="Solovjeva N.V."/>
            <person name="Kabilov M.R."/>
            <person name="Mesyanzhinov V.V."/>
            <person name="Vlassov V.V."/>
            <person name="Drukker V.V."/>
            <person name="Miroshnikov K.A."/>
        </authorList>
    </citation>
    <scope>NUCLEOTIDE SEQUENCE [LARGE SCALE GENOMIC DNA]</scope>
</reference>
<keyword evidence="2" id="KW-1185">Reference proteome</keyword>
<sequence>MSLPTSRLIQAAVDRGLTVATPVLLTMDGPEHIRVNVIISHAEPVSVVAPLDLLWINPDTGTPLRRVSRAQSQDFVHTWEVADETSFWLAQSWDEPRPNDQDFQELNRNIGNTHGLILADIGALGVEGGDLTGPLRPRVLEVGDDYAPTEAVPRSFVEKLTMAAQSLAASVSQQLTSLRNQVTSVRNRVTVVEDELENIQLGDGTPRYKHDQVEPSLEWIIVHNLHVPDVTVRAVREDGTLMIPATETMIDEDTLRLTFAEARQGRAVILGIR</sequence>
<dbReference type="KEGG" id="vg:16574929"/>
<gene>
    <name evidence="1" type="ORF">PaBG_00244</name>
</gene>
<evidence type="ECO:0000313" key="1">
    <source>
        <dbReference type="EMBL" id="AGS82127.1"/>
    </source>
</evidence>